<dbReference type="Proteomes" id="UP000631114">
    <property type="component" value="Unassembled WGS sequence"/>
</dbReference>
<evidence type="ECO:0000256" key="10">
    <source>
        <dbReference type="ARBA" id="ARBA00023239"/>
    </source>
</evidence>
<comment type="similarity">
    <text evidence="1">Belongs to the cytochrome P450 family.</text>
</comment>
<protein>
    <recommendedName>
        <fullName evidence="14">Allene oxide synthase</fullName>
    </recommendedName>
</protein>
<comment type="cofactor">
    <cofactor evidence="11">
        <name>heme</name>
        <dbReference type="ChEBI" id="CHEBI:30413"/>
    </cofactor>
</comment>
<accession>A0A835IPI0</accession>
<keyword evidence="10" id="KW-0456">Lyase</keyword>
<dbReference type="OrthoDB" id="2789670at2759"/>
<keyword evidence="3 11" id="KW-0349">Heme</keyword>
<evidence type="ECO:0000256" key="4">
    <source>
        <dbReference type="ARBA" id="ARBA00022723"/>
    </source>
</evidence>
<dbReference type="GO" id="GO:0004497">
    <property type="term" value="F:monooxygenase activity"/>
    <property type="evidence" value="ECO:0007669"/>
    <property type="project" value="InterPro"/>
</dbReference>
<reference evidence="12 13" key="1">
    <citation type="submission" date="2020-10" db="EMBL/GenBank/DDBJ databases">
        <title>The Coptis chinensis genome and diversification of protoberbering-type alkaloids.</title>
        <authorList>
            <person name="Wang B."/>
            <person name="Shu S."/>
            <person name="Song C."/>
            <person name="Liu Y."/>
        </authorList>
    </citation>
    <scope>NUCLEOTIDE SEQUENCE [LARGE SCALE GENOMIC DNA]</scope>
    <source>
        <strain evidence="12">HL-2020</strain>
        <tissue evidence="12">Leaf</tissue>
    </source>
</reference>
<evidence type="ECO:0000256" key="3">
    <source>
        <dbReference type="ARBA" id="ARBA00022617"/>
    </source>
</evidence>
<comment type="caution">
    <text evidence="12">The sequence shown here is derived from an EMBL/GenBank/DDBJ whole genome shotgun (WGS) entry which is preliminary data.</text>
</comment>
<feature type="binding site" description="axial binding residue" evidence="11">
    <location>
        <position position="463"/>
    </location>
    <ligand>
        <name>heme</name>
        <dbReference type="ChEBI" id="CHEBI:30413"/>
    </ligand>
    <ligandPart>
        <name>Fe</name>
        <dbReference type="ChEBI" id="CHEBI:18248"/>
    </ligandPart>
</feature>
<keyword evidence="8" id="KW-0443">Lipid metabolism</keyword>
<dbReference type="GO" id="GO:0016829">
    <property type="term" value="F:lyase activity"/>
    <property type="evidence" value="ECO:0007669"/>
    <property type="project" value="UniProtKB-KW"/>
</dbReference>
<evidence type="ECO:0000256" key="6">
    <source>
        <dbReference type="ARBA" id="ARBA00022832"/>
    </source>
</evidence>
<dbReference type="InterPro" id="IPR002403">
    <property type="entry name" value="Cyt_P450_E_grp-IV"/>
</dbReference>
<dbReference type="PANTHER" id="PTHR24286:SF255">
    <property type="entry name" value="ALLENE OXIDE SYNTHASE, CHLOROPLASTIC"/>
    <property type="match status" value="1"/>
</dbReference>
<dbReference type="GO" id="GO:0031408">
    <property type="term" value="P:oxylipin biosynthetic process"/>
    <property type="evidence" value="ECO:0007669"/>
    <property type="project" value="UniProtKB-KW"/>
</dbReference>
<organism evidence="12 13">
    <name type="scientific">Coptis chinensis</name>
    <dbReference type="NCBI Taxonomy" id="261450"/>
    <lineage>
        <taxon>Eukaryota</taxon>
        <taxon>Viridiplantae</taxon>
        <taxon>Streptophyta</taxon>
        <taxon>Embryophyta</taxon>
        <taxon>Tracheophyta</taxon>
        <taxon>Spermatophyta</taxon>
        <taxon>Magnoliopsida</taxon>
        <taxon>Ranunculales</taxon>
        <taxon>Ranunculaceae</taxon>
        <taxon>Coptidoideae</taxon>
        <taxon>Coptis</taxon>
    </lineage>
</organism>
<keyword evidence="13" id="KW-1185">Reference proteome</keyword>
<proteinExistence type="inferred from homology"/>
<dbReference type="SUPFAM" id="SSF48264">
    <property type="entry name" value="Cytochrome P450"/>
    <property type="match status" value="1"/>
</dbReference>
<dbReference type="GO" id="GO:0020037">
    <property type="term" value="F:heme binding"/>
    <property type="evidence" value="ECO:0007669"/>
    <property type="project" value="InterPro"/>
</dbReference>
<keyword evidence="9" id="KW-0275">Fatty acid biosynthesis</keyword>
<keyword evidence="6" id="KW-0276">Fatty acid metabolism</keyword>
<evidence type="ECO:0000256" key="7">
    <source>
        <dbReference type="ARBA" id="ARBA00023004"/>
    </source>
</evidence>
<evidence type="ECO:0000256" key="2">
    <source>
        <dbReference type="ARBA" id="ARBA00022516"/>
    </source>
</evidence>
<dbReference type="Gene3D" id="1.10.630.10">
    <property type="entry name" value="Cytochrome P450"/>
    <property type="match status" value="1"/>
</dbReference>
<dbReference type="GO" id="GO:0016125">
    <property type="term" value="P:sterol metabolic process"/>
    <property type="evidence" value="ECO:0007669"/>
    <property type="project" value="TreeGrafter"/>
</dbReference>
<evidence type="ECO:0008006" key="14">
    <source>
        <dbReference type="Google" id="ProtNLM"/>
    </source>
</evidence>
<dbReference type="InterPro" id="IPR036396">
    <property type="entry name" value="Cyt_P450_sf"/>
</dbReference>
<sequence>MASASLSVSPLRYSNKTYSKNRPIQSSLSGVPSIPVPTTTKSVSLPIRKIPGDYGLPIVGPYKDRLDYFYFQGRDVYFKSRAEKYNSTVFRANMPPGPPIASNPNVIVLLDAKSFPVLFDLSKVEKKDLFTGTYTPSLDLTGGYRVLSYLDPSEPNHAKLKNLIFFLLKSSRDRLIPEFHNIFLGLFEKLESEFSSNGKVAYNDLNDQACFNFLGKAFYGTNPADTKLGEDGPSIIQKWLLLQLSPILSLGLPWAVEDPLLHTSRLPSIIVRSDYQKLYNFFYESSGPILDEGEKLGVKRDESCHNILFSTCFNTFGGMKIFFPNLLKWVGRGGALLQRKLAEEIRSAIKSNGGKVSMSAIENMPLMKSCVYETLRIEPPVPLQYGKAKQDFVLESHDAAFEVKKGEMLFGFQPFATKDSRIFGNGEEFVPDRFVGEGEELLKYVVWSNGPETENPTVGNKQCPGKDFVVLVSRLLLVEFFLRYDSFAIEVGTSALGSAITLTSLKRATF</sequence>
<keyword evidence="4 11" id="KW-0479">Metal-binding</keyword>
<evidence type="ECO:0000313" key="13">
    <source>
        <dbReference type="Proteomes" id="UP000631114"/>
    </source>
</evidence>
<dbReference type="EMBL" id="JADFTS010000002">
    <property type="protein sequence ID" value="KAF9620448.1"/>
    <property type="molecule type" value="Genomic_DNA"/>
</dbReference>
<dbReference type="GO" id="GO:0016705">
    <property type="term" value="F:oxidoreductase activity, acting on paired donors, with incorporation or reduction of molecular oxygen"/>
    <property type="evidence" value="ECO:0007669"/>
    <property type="project" value="InterPro"/>
</dbReference>
<dbReference type="PANTHER" id="PTHR24286">
    <property type="entry name" value="CYTOCHROME P450 26"/>
    <property type="match status" value="1"/>
</dbReference>
<keyword evidence="5" id="KW-0925">Oxylipin biosynthesis</keyword>
<evidence type="ECO:0000256" key="8">
    <source>
        <dbReference type="ARBA" id="ARBA00023098"/>
    </source>
</evidence>
<dbReference type="GO" id="GO:0006633">
    <property type="term" value="P:fatty acid biosynthetic process"/>
    <property type="evidence" value="ECO:0007669"/>
    <property type="project" value="UniProtKB-KW"/>
</dbReference>
<keyword evidence="7 11" id="KW-0408">Iron</keyword>
<evidence type="ECO:0000313" key="12">
    <source>
        <dbReference type="EMBL" id="KAF9620448.1"/>
    </source>
</evidence>
<dbReference type="InterPro" id="IPR001128">
    <property type="entry name" value="Cyt_P450"/>
</dbReference>
<dbReference type="GO" id="GO:0044550">
    <property type="term" value="P:secondary metabolite biosynthetic process"/>
    <property type="evidence" value="ECO:0007669"/>
    <property type="project" value="UniProtKB-ARBA"/>
</dbReference>
<evidence type="ECO:0000256" key="1">
    <source>
        <dbReference type="ARBA" id="ARBA00010617"/>
    </source>
</evidence>
<dbReference type="PRINTS" id="PR00465">
    <property type="entry name" value="EP450IV"/>
</dbReference>
<keyword evidence="2" id="KW-0444">Lipid biosynthesis</keyword>
<dbReference type="FunFam" id="1.10.630.10:FF:000024">
    <property type="entry name" value="Allene oxide synthase, chloroplastic"/>
    <property type="match status" value="1"/>
</dbReference>
<evidence type="ECO:0000256" key="9">
    <source>
        <dbReference type="ARBA" id="ARBA00023160"/>
    </source>
</evidence>
<dbReference type="GO" id="GO:0005506">
    <property type="term" value="F:iron ion binding"/>
    <property type="evidence" value="ECO:0007669"/>
    <property type="project" value="InterPro"/>
</dbReference>
<evidence type="ECO:0000256" key="5">
    <source>
        <dbReference type="ARBA" id="ARBA00022767"/>
    </source>
</evidence>
<dbReference type="Pfam" id="PF00067">
    <property type="entry name" value="p450"/>
    <property type="match status" value="1"/>
</dbReference>
<dbReference type="CDD" id="cd11071">
    <property type="entry name" value="CYP74"/>
    <property type="match status" value="1"/>
</dbReference>
<gene>
    <name evidence="12" type="ORF">IFM89_012625</name>
</gene>
<dbReference type="AlphaFoldDB" id="A0A835IPI0"/>
<evidence type="ECO:0000256" key="11">
    <source>
        <dbReference type="PIRSR" id="PIRSR602403-1"/>
    </source>
</evidence>
<name>A0A835IPI0_9MAGN</name>